<dbReference type="GO" id="GO:0005739">
    <property type="term" value="C:mitochondrion"/>
    <property type="evidence" value="ECO:0007669"/>
    <property type="project" value="TreeGrafter"/>
</dbReference>
<keyword evidence="1" id="KW-0175">Coiled coil</keyword>
<dbReference type="GO" id="GO:0005654">
    <property type="term" value="C:nucleoplasm"/>
    <property type="evidence" value="ECO:0007669"/>
    <property type="project" value="TreeGrafter"/>
</dbReference>
<organism evidence="3 4">
    <name type="scientific">Trichuris muris</name>
    <name type="common">Mouse whipworm</name>
    <dbReference type="NCBI Taxonomy" id="70415"/>
    <lineage>
        <taxon>Eukaryota</taxon>
        <taxon>Metazoa</taxon>
        <taxon>Ecdysozoa</taxon>
        <taxon>Nematoda</taxon>
        <taxon>Enoplea</taxon>
        <taxon>Dorylaimia</taxon>
        <taxon>Trichinellida</taxon>
        <taxon>Trichuridae</taxon>
        <taxon>Trichuris</taxon>
    </lineage>
</organism>
<evidence type="ECO:0000313" key="3">
    <source>
        <dbReference type="Proteomes" id="UP000046395"/>
    </source>
</evidence>
<dbReference type="InterPro" id="IPR033371">
    <property type="entry name" value="ARGLU1"/>
</dbReference>
<dbReference type="GO" id="GO:0045296">
    <property type="term" value="F:cadherin binding"/>
    <property type="evidence" value="ECO:0007669"/>
    <property type="project" value="TreeGrafter"/>
</dbReference>
<dbReference type="Pfam" id="PF15346">
    <property type="entry name" value="ARGLU"/>
    <property type="match status" value="1"/>
</dbReference>
<feature type="coiled-coil region" evidence="1">
    <location>
        <begin position="186"/>
        <end position="252"/>
    </location>
</feature>
<dbReference type="Proteomes" id="UP000046395">
    <property type="component" value="Unassembled WGS sequence"/>
</dbReference>
<dbReference type="STRING" id="70415.A0A5S6QUD7"/>
<evidence type="ECO:0000256" key="2">
    <source>
        <dbReference type="SAM" id="MobiDB-lite"/>
    </source>
</evidence>
<feature type="compositionally biased region" description="Basic and acidic residues" evidence="2">
    <location>
        <begin position="34"/>
        <end position="50"/>
    </location>
</feature>
<protein>
    <submittedName>
        <fullName evidence="4">Arginine and glutamate-rich protein 1</fullName>
    </submittedName>
</protein>
<keyword evidence="3" id="KW-1185">Reference proteome</keyword>
<proteinExistence type="predicted"/>
<feature type="region of interest" description="Disordered" evidence="2">
    <location>
        <begin position="1"/>
        <end position="51"/>
    </location>
</feature>
<name>A0A5S6QUD7_TRIMR</name>
<accession>A0A5S6QUD7</accession>
<dbReference type="PANTHER" id="PTHR31711:SF1">
    <property type="entry name" value="ARGININE AND GLUTAMATE-RICH PROTEIN 1"/>
    <property type="match status" value="1"/>
</dbReference>
<dbReference type="WBParaSite" id="TMUE_3000010749.1">
    <property type="protein sequence ID" value="TMUE_3000010749.1"/>
    <property type="gene ID" value="WBGene00285552"/>
</dbReference>
<reference evidence="4" key="1">
    <citation type="submission" date="2019-12" db="UniProtKB">
        <authorList>
            <consortium name="WormBaseParasite"/>
        </authorList>
    </citation>
    <scope>IDENTIFICATION</scope>
</reference>
<dbReference type="PANTHER" id="PTHR31711">
    <property type="entry name" value="ARGININE AND GLUTAMATE-RICH PROTEIN 1"/>
    <property type="match status" value="1"/>
</dbReference>
<evidence type="ECO:0000313" key="4">
    <source>
        <dbReference type="WBParaSite" id="TMUE_3000010749.1"/>
    </source>
</evidence>
<dbReference type="AlphaFoldDB" id="A0A5S6QUD7"/>
<feature type="compositionally biased region" description="Basic residues" evidence="2">
    <location>
        <begin position="1"/>
        <end position="33"/>
    </location>
</feature>
<sequence>MRSRSRSRRRDRHSRRHRSRSTAKRHRCHRHRDRSSEYGSRRSRERDGLYRRNYARRSTSRSSLSWSLSEEEIEKLVRREKRSKRKEAASLICPAPLPVVAVSPPSNSQLPAESNTLDVNNQQNCCRSCTPVASLDDELVRRRVEELVNLRLAEIDAEVERRVASAKAELEVQTRTQIDIELQEEIRSCQRRELECKQRCEELERQLKSKMEELEETRQKLDEDRLEMLKAKQEIEAERIALQQEREKFVKQEQAVILGKAGTRPKLKFTLAGGIK</sequence>
<evidence type="ECO:0000256" key="1">
    <source>
        <dbReference type="SAM" id="Coils"/>
    </source>
</evidence>